<evidence type="ECO:0000313" key="3">
    <source>
        <dbReference type="Proteomes" id="UP000283895"/>
    </source>
</evidence>
<name>A0A423VSL3_9PEZI</name>
<comment type="caution">
    <text evidence="2">The sequence shown here is derived from an EMBL/GenBank/DDBJ whole genome shotgun (WGS) entry which is preliminary data.</text>
</comment>
<feature type="transmembrane region" description="Helical" evidence="1">
    <location>
        <begin position="22"/>
        <end position="46"/>
    </location>
</feature>
<dbReference type="Proteomes" id="UP000283895">
    <property type="component" value="Unassembled WGS sequence"/>
</dbReference>
<keyword evidence="1" id="KW-0812">Transmembrane</keyword>
<dbReference type="AlphaFoldDB" id="A0A423VSL3"/>
<dbReference type="EMBL" id="LKEA01000042">
    <property type="protein sequence ID" value="ROV94062.1"/>
    <property type="molecule type" value="Genomic_DNA"/>
</dbReference>
<feature type="transmembrane region" description="Helical" evidence="1">
    <location>
        <begin position="122"/>
        <end position="142"/>
    </location>
</feature>
<evidence type="ECO:0000256" key="1">
    <source>
        <dbReference type="SAM" id="Phobius"/>
    </source>
</evidence>
<keyword evidence="1" id="KW-0472">Membrane</keyword>
<feature type="transmembrane region" description="Helical" evidence="1">
    <location>
        <begin position="58"/>
        <end position="78"/>
    </location>
</feature>
<accession>A0A423VSL3</accession>
<keyword evidence="3" id="KW-1185">Reference proteome</keyword>
<keyword evidence="1" id="KW-1133">Transmembrane helix</keyword>
<organism evidence="2 3">
    <name type="scientific">Cytospora schulzeri</name>
    <dbReference type="NCBI Taxonomy" id="448051"/>
    <lineage>
        <taxon>Eukaryota</taxon>
        <taxon>Fungi</taxon>
        <taxon>Dikarya</taxon>
        <taxon>Ascomycota</taxon>
        <taxon>Pezizomycotina</taxon>
        <taxon>Sordariomycetes</taxon>
        <taxon>Sordariomycetidae</taxon>
        <taxon>Diaporthales</taxon>
        <taxon>Cytosporaceae</taxon>
        <taxon>Cytospora</taxon>
    </lineage>
</organism>
<sequence>MSQRANTNPLPPGQPDLFRRRAAAVGLGLFFYYACGSFTPVSWLTQPDWTTYLDGPRLIDRVLGPVVLIGAAILHWYIASQRAALPLTISIPSGPLDAATNNNNVNNINNTTFVLGMWLPSYFWPFAVAEAAILYAVAFGSVWGVMARFVIVALVVCVWVLGWNSMPWYRKQQAWAFMKDYVVRLLIMELMDSAFGSGGRRRRRR</sequence>
<feature type="transmembrane region" description="Helical" evidence="1">
    <location>
        <begin position="149"/>
        <end position="169"/>
    </location>
</feature>
<reference evidence="2 3" key="1">
    <citation type="submission" date="2015-09" db="EMBL/GenBank/DDBJ databases">
        <title>Host preference determinants of Valsa canker pathogens revealed by comparative genomics.</title>
        <authorList>
            <person name="Yin Z."/>
            <person name="Huang L."/>
        </authorList>
    </citation>
    <scope>NUCLEOTIDE SEQUENCE [LARGE SCALE GENOMIC DNA]</scope>
    <source>
        <strain evidence="2 3">03-1</strain>
    </source>
</reference>
<protein>
    <submittedName>
        <fullName evidence="2">Uncharacterized protein</fullName>
    </submittedName>
</protein>
<proteinExistence type="predicted"/>
<dbReference type="OrthoDB" id="5227396at2759"/>
<evidence type="ECO:0000313" key="2">
    <source>
        <dbReference type="EMBL" id="ROV94062.1"/>
    </source>
</evidence>
<gene>
    <name evidence="2" type="ORF">VMCG_08218</name>
</gene>